<feature type="compositionally biased region" description="Basic and acidic residues" evidence="1">
    <location>
        <begin position="197"/>
        <end position="232"/>
    </location>
</feature>
<feature type="region of interest" description="Disordered" evidence="1">
    <location>
        <begin position="155"/>
        <end position="289"/>
    </location>
</feature>
<dbReference type="PANTHER" id="PTHR43908:SF6">
    <property type="entry name" value="J DOMAIN-CONTAINING PROTEIN DDB_G0295729"/>
    <property type="match status" value="1"/>
</dbReference>
<feature type="region of interest" description="Disordered" evidence="1">
    <location>
        <begin position="78"/>
        <end position="134"/>
    </location>
</feature>
<dbReference type="Proteomes" id="UP000583944">
    <property type="component" value="Unassembled WGS sequence"/>
</dbReference>
<dbReference type="Pfam" id="PF00226">
    <property type="entry name" value="DnaJ"/>
    <property type="match status" value="1"/>
</dbReference>
<name>A0A7J6Y2U1_TRYCR</name>
<dbReference type="EMBL" id="JABDHM010000047">
    <property type="protein sequence ID" value="KAF5220706.1"/>
    <property type="molecule type" value="Genomic_DNA"/>
</dbReference>
<dbReference type="GO" id="GO:0030544">
    <property type="term" value="F:Hsp70 protein binding"/>
    <property type="evidence" value="ECO:0007669"/>
    <property type="project" value="TreeGrafter"/>
</dbReference>
<dbReference type="AlphaFoldDB" id="A0A7J6Y2U1"/>
<feature type="compositionally biased region" description="Pro residues" evidence="1">
    <location>
        <begin position="90"/>
        <end position="113"/>
    </location>
</feature>
<sequence>MTAPSELSGEALVFYVMHTNGNPVRLFGADGVTAESALKRVYKALALRLHPDKNRHPRAHEAFQVLQQSFEATLESLQSKAPDEKKTRPTSPPPCPSSSPPPPTPPPPPPPPSFAFAKSTLHGVRKEEQKQRQHAFAGNSLFEIPLPPDVFGAFVAPDSSKPPDASVSTSCHGTKPPAKRTRPLPALNLSSDDEEHVGEAGDRQASRRDDEQEHASQKRNAERKAVQKEKRSTSRRTLMQLFAEFNISDDEEEMAPVNHPTGKETGHHWEPTSCHETNRRQQSGAGKPATTLASSSVACPCCGAGEFSAHIIQGVVCQSCRAQFVPAAIGMMAAERHAAGRKKDRASRGELCACGKAKKGLCFLCD</sequence>
<dbReference type="VEuPathDB" id="TriTrypDB:BCY84_15841"/>
<evidence type="ECO:0000259" key="2">
    <source>
        <dbReference type="PROSITE" id="PS50076"/>
    </source>
</evidence>
<dbReference type="InterPro" id="IPR001623">
    <property type="entry name" value="DnaJ_domain"/>
</dbReference>
<dbReference type="Gene3D" id="1.10.287.110">
    <property type="entry name" value="DnaJ domain"/>
    <property type="match status" value="1"/>
</dbReference>
<dbReference type="InterPro" id="IPR036869">
    <property type="entry name" value="J_dom_sf"/>
</dbReference>
<feature type="compositionally biased region" description="Basic and acidic residues" evidence="1">
    <location>
        <begin position="261"/>
        <end position="270"/>
    </location>
</feature>
<dbReference type="GO" id="GO:0071218">
    <property type="term" value="P:cellular response to misfolded protein"/>
    <property type="evidence" value="ECO:0007669"/>
    <property type="project" value="TreeGrafter"/>
</dbReference>
<evidence type="ECO:0000313" key="4">
    <source>
        <dbReference type="Proteomes" id="UP000583944"/>
    </source>
</evidence>
<organism evidence="3 4">
    <name type="scientific">Trypanosoma cruzi</name>
    <dbReference type="NCBI Taxonomy" id="5693"/>
    <lineage>
        <taxon>Eukaryota</taxon>
        <taxon>Discoba</taxon>
        <taxon>Euglenozoa</taxon>
        <taxon>Kinetoplastea</taxon>
        <taxon>Metakinetoplastina</taxon>
        <taxon>Trypanosomatida</taxon>
        <taxon>Trypanosomatidae</taxon>
        <taxon>Trypanosoma</taxon>
        <taxon>Schizotrypanum</taxon>
    </lineage>
</organism>
<dbReference type="PANTHER" id="PTHR43908">
    <property type="entry name" value="AT29763P-RELATED"/>
    <property type="match status" value="1"/>
</dbReference>
<dbReference type="CDD" id="cd06257">
    <property type="entry name" value="DnaJ"/>
    <property type="match status" value="1"/>
</dbReference>
<accession>A0A7J6Y2U1</accession>
<protein>
    <recommendedName>
        <fullName evidence="2">J domain-containing protein</fullName>
    </recommendedName>
</protein>
<dbReference type="GO" id="GO:0005789">
    <property type="term" value="C:endoplasmic reticulum membrane"/>
    <property type="evidence" value="ECO:0007669"/>
    <property type="project" value="TreeGrafter"/>
</dbReference>
<dbReference type="VEuPathDB" id="TriTrypDB:ECC02_006278"/>
<dbReference type="SUPFAM" id="SSF46565">
    <property type="entry name" value="Chaperone J-domain"/>
    <property type="match status" value="1"/>
</dbReference>
<dbReference type="PROSITE" id="PS50076">
    <property type="entry name" value="DNAJ_2"/>
    <property type="match status" value="1"/>
</dbReference>
<gene>
    <name evidence="3" type="ORF">ECC02_006278</name>
</gene>
<proteinExistence type="predicted"/>
<reference evidence="3 4" key="1">
    <citation type="journal article" date="2019" name="Genome Biol. Evol.">
        <title>Nanopore Sequencing Significantly Improves Genome Assembly of the Protozoan Parasite Trypanosoma cruzi.</title>
        <authorList>
            <person name="Diaz-Viraque F."/>
            <person name="Pita S."/>
            <person name="Greif G."/>
            <person name="de Souza R.C.M."/>
            <person name="Iraola G."/>
            <person name="Robello C."/>
        </authorList>
    </citation>
    <scope>NUCLEOTIDE SEQUENCE [LARGE SCALE GENOMIC DNA]</scope>
    <source>
        <strain evidence="3 4">Berenice</strain>
    </source>
</reference>
<dbReference type="InterPro" id="IPR051100">
    <property type="entry name" value="DnaJ_subfamily_B/C"/>
</dbReference>
<comment type="caution">
    <text evidence="3">The sequence shown here is derived from an EMBL/GenBank/DDBJ whole genome shotgun (WGS) entry which is preliminary data.</text>
</comment>
<feature type="domain" description="J" evidence="2">
    <location>
        <begin position="22"/>
        <end position="86"/>
    </location>
</feature>
<evidence type="ECO:0000256" key="1">
    <source>
        <dbReference type="SAM" id="MobiDB-lite"/>
    </source>
</evidence>
<evidence type="ECO:0000313" key="3">
    <source>
        <dbReference type="EMBL" id="KAF5220706.1"/>
    </source>
</evidence>